<evidence type="ECO:0000256" key="2">
    <source>
        <dbReference type="ARBA" id="ARBA00006617"/>
    </source>
</evidence>
<dbReference type="eggNOG" id="KOG4039">
    <property type="taxonomic scope" value="Eukaryota"/>
</dbReference>
<keyword evidence="5" id="KW-0496">Mitochondrion</keyword>
<dbReference type="PANTHER" id="PTHR14097">
    <property type="entry name" value="OXIDOREDUCTASE HTATIP2"/>
    <property type="match status" value="1"/>
</dbReference>
<keyword evidence="3" id="KW-1000">Mitochondrion outer membrane</keyword>
<dbReference type="FunFam" id="3.40.50.720:FF:000366">
    <property type="entry name" value="Protein FMP52, mitochondrial"/>
    <property type="match status" value="1"/>
</dbReference>
<keyword evidence="6" id="KW-0472">Membrane</keyword>
<evidence type="ECO:0000256" key="1">
    <source>
        <dbReference type="ARBA" id="ARBA00004450"/>
    </source>
</evidence>
<evidence type="ECO:0008006" key="9">
    <source>
        <dbReference type="Google" id="ProtNLM"/>
    </source>
</evidence>
<dbReference type="GeneID" id="19973262"/>
<dbReference type="FunCoup" id="W2RTB3">
    <property type="interactions" value="95"/>
</dbReference>
<comment type="similarity">
    <text evidence="2">Belongs to the FMP52 family.</text>
</comment>
<sequence>MDSADTSQKGSYITNLVRSASPAHISSVDILSRRAPPEEASSPVTFNSFVEKDTAKWPAHIQSLAPPPSIYFSALATTRGNAGGFENQYKLEHDFNLELAKAAKANGIKTYVLISTANANAKSSMGYMRMKGEIEDAVKAMDFDHTIILRPGLIAGHRQESRPMEAPIRWIAAGLGAISTHYLKDPWAQEAEVIAKAAVSAALKAQNGELKDKVVYMHGSEIIQYGRTGWKDLK</sequence>
<reference evidence="7 8" key="1">
    <citation type="submission" date="2013-03" db="EMBL/GenBank/DDBJ databases">
        <title>The Genome Sequence of Phialophora europaea CBS 101466.</title>
        <authorList>
            <consortium name="The Broad Institute Genomics Platform"/>
            <person name="Cuomo C."/>
            <person name="de Hoog S."/>
            <person name="Gorbushina A."/>
            <person name="Walker B."/>
            <person name="Young S.K."/>
            <person name="Zeng Q."/>
            <person name="Gargeya S."/>
            <person name="Fitzgerald M."/>
            <person name="Haas B."/>
            <person name="Abouelleil A."/>
            <person name="Allen A.W."/>
            <person name="Alvarado L."/>
            <person name="Arachchi H.M."/>
            <person name="Berlin A.M."/>
            <person name="Chapman S.B."/>
            <person name="Gainer-Dewar J."/>
            <person name="Goldberg J."/>
            <person name="Griggs A."/>
            <person name="Gujja S."/>
            <person name="Hansen M."/>
            <person name="Howarth C."/>
            <person name="Imamovic A."/>
            <person name="Ireland A."/>
            <person name="Larimer J."/>
            <person name="McCowan C."/>
            <person name="Murphy C."/>
            <person name="Pearson M."/>
            <person name="Poon T.W."/>
            <person name="Priest M."/>
            <person name="Roberts A."/>
            <person name="Saif S."/>
            <person name="Shea T."/>
            <person name="Sisk P."/>
            <person name="Sykes S."/>
            <person name="Wortman J."/>
            <person name="Nusbaum C."/>
            <person name="Birren B."/>
        </authorList>
    </citation>
    <scope>NUCLEOTIDE SEQUENCE [LARGE SCALE GENOMIC DNA]</scope>
    <source>
        <strain evidence="7 8">CBS 101466</strain>
    </source>
</reference>
<keyword evidence="4" id="KW-0809">Transit peptide</keyword>
<dbReference type="InterPro" id="IPR036291">
    <property type="entry name" value="NAD(P)-bd_dom_sf"/>
</dbReference>
<evidence type="ECO:0000256" key="5">
    <source>
        <dbReference type="ARBA" id="ARBA00023128"/>
    </source>
</evidence>
<organism evidence="7 8">
    <name type="scientific">Cyphellophora europaea (strain CBS 101466)</name>
    <name type="common">Phialophora europaea</name>
    <dbReference type="NCBI Taxonomy" id="1220924"/>
    <lineage>
        <taxon>Eukaryota</taxon>
        <taxon>Fungi</taxon>
        <taxon>Dikarya</taxon>
        <taxon>Ascomycota</taxon>
        <taxon>Pezizomycotina</taxon>
        <taxon>Eurotiomycetes</taxon>
        <taxon>Chaetothyriomycetidae</taxon>
        <taxon>Chaetothyriales</taxon>
        <taxon>Cyphellophoraceae</taxon>
        <taxon>Cyphellophora</taxon>
    </lineage>
</organism>
<accession>W2RTB3</accession>
<protein>
    <recommendedName>
        <fullName evidence="9">NAD(P)-binding domain-containing protein</fullName>
    </recommendedName>
</protein>
<dbReference type="AlphaFoldDB" id="W2RTB3"/>
<proteinExistence type="inferred from homology"/>
<comment type="subcellular location">
    <subcellularLocation>
        <location evidence="1">Mitochondrion outer membrane</location>
        <topology evidence="1">Peripheral membrane protein</topology>
    </subcellularLocation>
</comment>
<gene>
    <name evidence="7" type="ORF">HMPREF1541_05923</name>
</gene>
<dbReference type="GO" id="GO:0051170">
    <property type="term" value="P:import into nucleus"/>
    <property type="evidence" value="ECO:0007669"/>
    <property type="project" value="TreeGrafter"/>
</dbReference>
<keyword evidence="8" id="KW-1185">Reference proteome</keyword>
<dbReference type="GO" id="GO:0005741">
    <property type="term" value="C:mitochondrial outer membrane"/>
    <property type="evidence" value="ECO:0007669"/>
    <property type="project" value="UniProtKB-SubCell"/>
</dbReference>
<dbReference type="HOGENOM" id="CLU_071330_3_0_1"/>
<dbReference type="RefSeq" id="XP_008718482.1">
    <property type="nucleotide sequence ID" value="XM_008720260.1"/>
</dbReference>
<dbReference type="PANTHER" id="PTHR14097:SF7">
    <property type="entry name" value="OXIDOREDUCTASE HTATIP2"/>
    <property type="match status" value="1"/>
</dbReference>
<evidence type="ECO:0000313" key="7">
    <source>
        <dbReference type="EMBL" id="ETN39697.1"/>
    </source>
</evidence>
<evidence type="ECO:0000313" key="8">
    <source>
        <dbReference type="Proteomes" id="UP000030752"/>
    </source>
</evidence>
<name>W2RTB3_CYPE1</name>
<evidence type="ECO:0000256" key="6">
    <source>
        <dbReference type="ARBA" id="ARBA00023136"/>
    </source>
</evidence>
<dbReference type="SUPFAM" id="SSF51735">
    <property type="entry name" value="NAD(P)-binding Rossmann-fold domains"/>
    <property type="match status" value="1"/>
</dbReference>
<dbReference type="STRING" id="1220924.W2RTB3"/>
<dbReference type="VEuPathDB" id="FungiDB:HMPREF1541_05923"/>
<dbReference type="Proteomes" id="UP000030752">
    <property type="component" value="Unassembled WGS sequence"/>
</dbReference>
<dbReference type="InParanoid" id="W2RTB3"/>
<evidence type="ECO:0000256" key="3">
    <source>
        <dbReference type="ARBA" id="ARBA00022787"/>
    </source>
</evidence>
<dbReference type="EMBL" id="KB822721">
    <property type="protein sequence ID" value="ETN39697.1"/>
    <property type="molecule type" value="Genomic_DNA"/>
</dbReference>
<dbReference type="OrthoDB" id="430436at2759"/>
<dbReference type="Gene3D" id="3.40.50.720">
    <property type="entry name" value="NAD(P)-binding Rossmann-like Domain"/>
    <property type="match status" value="1"/>
</dbReference>
<evidence type="ECO:0000256" key="4">
    <source>
        <dbReference type="ARBA" id="ARBA00022946"/>
    </source>
</evidence>